<dbReference type="Proteomes" id="UP000239068">
    <property type="component" value="Unassembled WGS sequence"/>
</dbReference>
<keyword evidence="2" id="KW-1185">Reference proteome</keyword>
<accession>A0A2S7WHI7</accession>
<protein>
    <submittedName>
        <fullName evidence="1">Uncharacterized protein</fullName>
    </submittedName>
</protein>
<comment type="caution">
    <text evidence="1">The sequence shown here is derived from an EMBL/GenBank/DDBJ whole genome shotgun (WGS) entry which is preliminary data.</text>
</comment>
<organism evidence="1 2">
    <name type="scientific">Polaribacter glomeratus</name>
    <dbReference type="NCBI Taxonomy" id="102"/>
    <lineage>
        <taxon>Bacteria</taxon>
        <taxon>Pseudomonadati</taxon>
        <taxon>Bacteroidota</taxon>
        <taxon>Flavobacteriia</taxon>
        <taxon>Flavobacteriales</taxon>
        <taxon>Flavobacteriaceae</taxon>
    </lineage>
</organism>
<name>A0A2S7WHI7_9FLAO</name>
<reference evidence="1 2" key="1">
    <citation type="submission" date="2016-12" db="EMBL/GenBank/DDBJ databases">
        <title>Trade-off between light-utilization and light-protection in marine flavobacteria.</title>
        <authorList>
            <person name="Kumagai Y."/>
            <person name="Yoshizawa S."/>
            <person name="Kogure K."/>
            <person name="Iwasaki W."/>
        </authorList>
    </citation>
    <scope>NUCLEOTIDE SEQUENCE [LARGE SCALE GENOMIC DNA]</scope>
    <source>
        <strain evidence="1 2">ATCC 43844</strain>
    </source>
</reference>
<dbReference type="EMBL" id="MSCM01000002">
    <property type="protein sequence ID" value="PQJ77077.1"/>
    <property type="molecule type" value="Genomic_DNA"/>
</dbReference>
<evidence type="ECO:0000313" key="1">
    <source>
        <dbReference type="EMBL" id="PQJ77077.1"/>
    </source>
</evidence>
<dbReference type="AlphaFoldDB" id="A0A2S7WHI7"/>
<proteinExistence type="predicted"/>
<evidence type="ECO:0000313" key="2">
    <source>
        <dbReference type="Proteomes" id="UP000239068"/>
    </source>
</evidence>
<gene>
    <name evidence="1" type="ORF">BTO16_14595</name>
</gene>
<sequence>MKKQILNIGKALNRVEQKVVLGGLVLLGKCWVSCKGGGTYEALDCDGWAVGVCQPFDGFSSCSCW</sequence>